<dbReference type="AlphaFoldDB" id="A0A058ZUI5"/>
<accession>A0A058ZUI5</accession>
<dbReference type="Gramene" id="KCW45026">
    <property type="protein sequence ID" value="KCW45026"/>
    <property type="gene ID" value="EUGRSUZ_L01385"/>
</dbReference>
<reference evidence="1" key="2">
    <citation type="journal article" date="2014" name="Nature">
        <title>The genome of Eucalyptus grandis.</title>
        <authorList>
            <person name="Myburg A.A."/>
            <person name="Grattapaglia D."/>
            <person name="Tuskan G.A."/>
            <person name="Hellsten U."/>
            <person name="Hayes R.D."/>
            <person name="Grimwood J."/>
            <person name="Jenkins J."/>
            <person name="Lindquist E."/>
            <person name="Tice H."/>
            <person name="Bauer D."/>
            <person name="Goodstein D.M."/>
            <person name="Dubchak I."/>
            <person name="Poliakov A."/>
            <person name="Mizrachi E."/>
            <person name="Kullan A.R."/>
            <person name="Hussey S.G."/>
            <person name="Pinard D."/>
            <person name="van der Merwe K."/>
            <person name="Singh P."/>
            <person name="van Jaarsveld I."/>
            <person name="Silva-Junior O.B."/>
            <person name="Togawa R.C."/>
            <person name="Pappas M.R."/>
            <person name="Faria D.A."/>
            <person name="Sansaloni C.P."/>
            <person name="Petroli C.D."/>
            <person name="Yang X."/>
            <person name="Ranjan P."/>
            <person name="Tschaplinski T.J."/>
            <person name="Ye C.Y."/>
            <person name="Li T."/>
            <person name="Sterck L."/>
            <person name="Vanneste K."/>
            <person name="Murat F."/>
            <person name="Soler M."/>
            <person name="Clemente H.S."/>
            <person name="Saidi N."/>
            <person name="Cassan-Wang H."/>
            <person name="Dunand C."/>
            <person name="Hefer C.A."/>
            <person name="Bornberg-Bauer E."/>
            <person name="Kersting A.R."/>
            <person name="Vining K."/>
            <person name="Amarasinghe V."/>
            <person name="Ranik M."/>
            <person name="Naithani S."/>
            <person name="Elser J."/>
            <person name="Boyd A.E."/>
            <person name="Liston A."/>
            <person name="Spatafora J.W."/>
            <person name="Dharmwardhana P."/>
            <person name="Raja R."/>
            <person name="Sullivan C."/>
            <person name="Romanel E."/>
            <person name="Alves-Ferreira M."/>
            <person name="Kulheim C."/>
            <person name="Foley W."/>
            <person name="Carocha V."/>
            <person name="Paiva J."/>
            <person name="Kudrna D."/>
            <person name="Brommonschenkel S.H."/>
            <person name="Pasquali G."/>
            <person name="Byrne M."/>
            <person name="Rigault P."/>
            <person name="Tibbits J."/>
            <person name="Spokevicius A."/>
            <person name="Jones R.C."/>
            <person name="Steane D.A."/>
            <person name="Vaillancourt R.E."/>
            <person name="Potts B.M."/>
            <person name="Joubert F."/>
            <person name="Barry K."/>
            <person name="Pappas G.J."/>
            <person name="Strauss S.H."/>
            <person name="Jaiswal P."/>
            <person name="Grima-Pettenati J."/>
            <person name="Salse J."/>
            <person name="Van de Peer Y."/>
            <person name="Rokhsar D.S."/>
            <person name="Schmutz J."/>
        </authorList>
    </citation>
    <scope>NUCLEOTIDE SEQUENCE</scope>
    <source>
        <tissue evidence="1">Leaf extractions</tissue>
    </source>
</reference>
<reference evidence="2" key="1">
    <citation type="submission" date="2013-07" db="EMBL/GenBank/DDBJ databases">
        <title>The genome of Eucalyptus grandis.</title>
        <authorList>
            <person name="Schmutz J."/>
            <person name="Hayes R."/>
            <person name="Myburg A."/>
            <person name="Tuskan G."/>
            <person name="Grattapaglia D."/>
            <person name="Rokhsar D.S."/>
        </authorList>
    </citation>
    <scope>NUCLEOTIDE SEQUENCE</scope>
    <source>
        <tissue evidence="2">Leaf extractions</tissue>
    </source>
</reference>
<dbReference type="EMBL" id="KK198952">
    <property type="protein sequence ID" value="KCW45026.1"/>
    <property type="molecule type" value="Genomic_DNA"/>
</dbReference>
<evidence type="ECO:0000313" key="3">
    <source>
        <dbReference type="Proteomes" id="UP000030711"/>
    </source>
</evidence>
<proteinExistence type="predicted"/>
<reference evidence="1" key="4">
    <citation type="submission" date="2023-07" db="EMBL/GenBank/DDBJ databases">
        <authorList>
            <person name="Myburg A.A."/>
            <person name="Grattapaglia D."/>
            <person name="Tuskan G.A."/>
            <person name="Hellsten U."/>
            <person name="Hayes R.D."/>
            <person name="Grimwood J."/>
            <person name="Jenkins J."/>
            <person name="Lindquist E."/>
            <person name="Tice H."/>
            <person name="Bauer D."/>
            <person name="Goodstein D.M."/>
            <person name="Dubchak I."/>
            <person name="Poliakov A."/>
            <person name="Mizrachi E."/>
            <person name="Kullan A.R."/>
            <person name="Hussey S.G."/>
            <person name="Pinard D."/>
            <person name="Van D.M."/>
            <person name="Singh P."/>
            <person name="Van J.I."/>
            <person name="Silva-Junior O.B."/>
            <person name="Togawa R.C."/>
            <person name="Pappas M.R."/>
            <person name="Faria D.A."/>
            <person name="Sansaloni C.P."/>
            <person name="Petroli C.D."/>
            <person name="Yang X."/>
            <person name="Ranjan P."/>
            <person name="Tschaplinski T.J."/>
            <person name="Ye C.Y."/>
            <person name="Li T."/>
            <person name="Sterck L."/>
            <person name="Vanneste K."/>
            <person name="Murat F."/>
            <person name="Soler M."/>
            <person name="Clemente H.S."/>
            <person name="Saidi N."/>
            <person name="Cassan-Wang H."/>
            <person name="Dunand C."/>
            <person name="Hefer C.A."/>
            <person name="Bornberg-Bauer E."/>
            <person name="Kersting A.R."/>
            <person name="Vining K."/>
            <person name="Amarasinghe V."/>
            <person name="Ranik M."/>
            <person name="Naithani S."/>
            <person name="Elser J."/>
            <person name="Boyd A.E."/>
            <person name="Liston A."/>
            <person name="Spatafora J.W."/>
            <person name="Dharmwardhana P."/>
            <person name="Raja R."/>
            <person name="Sullivan C."/>
            <person name="Romanel E."/>
            <person name="Alves-Ferreira M."/>
            <person name="Kulheim C."/>
            <person name="Foley W."/>
            <person name="Carocha V."/>
            <person name="Paiva J."/>
            <person name="Kudrna D."/>
            <person name="Brommonschenkel S.H."/>
            <person name="Pasquali G."/>
            <person name="Byrne M."/>
            <person name="Rigault P."/>
            <person name="Tibbits J."/>
            <person name="Spokevicius A."/>
            <person name="Jones R.C."/>
            <person name="Steane D.A."/>
            <person name="Vaillancourt R.E."/>
            <person name="Potts B.M."/>
            <person name="Joubert F."/>
            <person name="Barry K."/>
            <person name="Pappas G.J."/>
            <person name="Strauss S.H."/>
            <person name="Jaiswal P."/>
            <person name="Grima-Pettenati J."/>
            <person name="Salse J."/>
            <person name="Van D.P."/>
            <person name="Rokhsar D.S."/>
            <person name="Schmutz J."/>
        </authorList>
    </citation>
    <scope>NUCLEOTIDE SEQUENCE</scope>
    <source>
        <tissue evidence="1">Leaf extractions</tissue>
    </source>
</reference>
<reference evidence="1" key="3">
    <citation type="submission" date="2023-04" db="EMBL/GenBank/DDBJ databases">
        <title>WGS assembly of Eucalyptus grandis.</title>
        <authorList>
            <person name="Myburg A."/>
            <person name="Grattapaglia D."/>
            <person name="Tuskan G."/>
            <person name="Hellsten U."/>
            <person name="Hayes R."/>
            <person name="Grimwood J."/>
            <person name="Jenkins J."/>
            <person name="Lindquist E."/>
            <person name="Tice H."/>
            <person name="Bauer D."/>
            <person name="Goodstein D."/>
            <person name="Dubchak I."/>
            <person name="Poliakov A."/>
            <person name="Mizrachi E."/>
            <person name="Kullan A."/>
            <person name="Hussey S."/>
            <person name="Pinard D."/>
            <person name="Van D."/>
            <person name="Singh P."/>
            <person name="Van J."/>
            <person name="Silva-Junior O."/>
            <person name="Togawa R."/>
            <person name="Pappas M."/>
            <person name="Faria D."/>
            <person name="Sansaloni C."/>
            <person name="Petroli C."/>
            <person name="Yang X."/>
            <person name="Ranjan P."/>
            <person name="Tschaplinski T."/>
            <person name="Ye C."/>
            <person name="Li T."/>
            <person name="Sterck L."/>
            <person name="Vanneste K."/>
            <person name="Murat F."/>
            <person name="Soler M."/>
            <person name="Clemente H."/>
            <person name="Saidi N."/>
            <person name="Cassan-Wang H."/>
            <person name="Dunand C."/>
            <person name="Hefer C."/>
            <person name="Bornberg-Bauer E."/>
            <person name="Kersting A."/>
            <person name="Vining K."/>
            <person name="Amarasinghe V."/>
            <person name="Ranik M."/>
            <person name="Naithani S."/>
            <person name="Elser J."/>
            <person name="Boyd A."/>
            <person name="Liston A."/>
            <person name="Spatafora J."/>
            <person name="Dharmwardhana P."/>
            <person name="Raja R."/>
            <person name="Sullivan C."/>
            <person name="Romanel E."/>
            <person name="Alves-Ferreira M."/>
            <person name="Kulheim C."/>
            <person name="Foley W."/>
            <person name="Carocha V."/>
            <person name="Paiva J."/>
            <person name="Kudrna D."/>
            <person name="Brommonschenkel S."/>
            <person name="Pasquali G."/>
            <person name="Byrne M."/>
            <person name="Rigault P."/>
            <person name="Tibbits J."/>
            <person name="Spokevicius A."/>
            <person name="Jones R."/>
            <person name="Steane D."/>
            <person name="Vaillancourt R."/>
            <person name="Potts B."/>
            <person name="Joubert F."/>
            <person name="Barry K."/>
            <person name="Pappas G."/>
            <person name="Strauss S."/>
            <person name="Jaiswal P."/>
            <person name="Grima-Pettenati J."/>
            <person name="Salse J."/>
            <person name="Van D."/>
            <person name="Rokhsar D."/>
            <person name="Schmutz J."/>
        </authorList>
    </citation>
    <scope>NUCLEOTIDE SEQUENCE</scope>
    <source>
        <tissue evidence="1">Leaf extractions</tissue>
    </source>
</reference>
<protein>
    <submittedName>
        <fullName evidence="2">Uncharacterized protein</fullName>
    </submittedName>
</protein>
<organism evidence="2">
    <name type="scientific">Eucalyptus grandis</name>
    <name type="common">Flooded gum</name>
    <dbReference type="NCBI Taxonomy" id="71139"/>
    <lineage>
        <taxon>Eukaryota</taxon>
        <taxon>Viridiplantae</taxon>
        <taxon>Streptophyta</taxon>
        <taxon>Embryophyta</taxon>
        <taxon>Tracheophyta</taxon>
        <taxon>Spermatophyta</taxon>
        <taxon>Magnoliopsida</taxon>
        <taxon>eudicotyledons</taxon>
        <taxon>Gunneridae</taxon>
        <taxon>Pentapetalae</taxon>
        <taxon>rosids</taxon>
        <taxon>malvids</taxon>
        <taxon>Myrtales</taxon>
        <taxon>Myrtaceae</taxon>
        <taxon>Myrtoideae</taxon>
        <taxon>Eucalypteae</taxon>
        <taxon>Eucalyptus</taxon>
    </lineage>
</organism>
<gene>
    <name evidence="2" type="ORF">EUGRSUZ_L01385</name>
</gene>
<dbReference type="InParanoid" id="A0A058ZUI5"/>
<evidence type="ECO:0000313" key="1">
    <source>
        <dbReference type="EMBL" id="KAK2632571.1"/>
    </source>
</evidence>
<sequence>MSHQKKKKDSLAFSIEKEKVKKGQSRIIYFSRINFVSSGETHSFISLYIKHGCRQPDRSLKRKHVGVPDAIKPRTSCFS</sequence>
<dbReference type="EMBL" id="MU848436">
    <property type="protein sequence ID" value="KAK2632571.1"/>
    <property type="molecule type" value="Genomic_DNA"/>
</dbReference>
<keyword evidence="3" id="KW-1185">Reference proteome</keyword>
<evidence type="ECO:0000313" key="2">
    <source>
        <dbReference type="EMBL" id="KCW45026.1"/>
    </source>
</evidence>
<dbReference type="Proteomes" id="UP000030711">
    <property type="component" value="Unassembled WGS sequence"/>
</dbReference>
<name>A0A058ZUI5_EUCGR</name>